<sequence length="231" mass="26245">MKKLRLALSKGEEMRFLSHLDYAQAVERMIRRAFIKMAYSEGFNPHMKISFSSALALGITAEVEYLDMDILEDEATVESIMERLNRVAPPGLTVMSGREMPDKVKKLMAICNYAVYEVSGPITADVNWDELLKEFNEASEIAYEKVTPKKTRTIDVKHFVKEPIIARLDGDRVTLTMGIGIYPEGTMKPGDVWQLGREKYGWPVTDGYSIHRHEIMVERDGELLSPLDVTV</sequence>
<reference evidence="2" key="1">
    <citation type="submission" date="2019-11" db="EMBL/GenBank/DDBJ databases">
        <authorList>
            <person name="Feng L."/>
        </authorList>
    </citation>
    <scope>NUCLEOTIDE SEQUENCE</scope>
    <source>
        <strain evidence="2">VrattiLFYP33</strain>
    </source>
</reference>
<dbReference type="NCBIfam" id="TIGR03936">
    <property type="entry name" value="sam_1_link_chp"/>
    <property type="match status" value="1"/>
</dbReference>
<evidence type="ECO:0000313" key="2">
    <source>
        <dbReference type="EMBL" id="VYU03744.1"/>
    </source>
</evidence>
<dbReference type="Pfam" id="PF10105">
    <property type="entry name" value="DUF2344"/>
    <property type="match status" value="1"/>
</dbReference>
<evidence type="ECO:0000259" key="1">
    <source>
        <dbReference type="Pfam" id="PF10105"/>
    </source>
</evidence>
<dbReference type="EMBL" id="CACRUX010000044">
    <property type="protein sequence ID" value="VYU03744.1"/>
    <property type="molecule type" value="Genomic_DNA"/>
</dbReference>
<dbReference type="InterPro" id="IPR018768">
    <property type="entry name" value="DUF2344"/>
</dbReference>
<accession>A0A6N3BKK4</accession>
<dbReference type="RefSeq" id="WP_156704638.1">
    <property type="nucleotide sequence ID" value="NZ_CACRUX010000044.1"/>
</dbReference>
<name>A0A6N3BKK4_9FIRM</name>
<dbReference type="AlphaFoldDB" id="A0A6N3BKK4"/>
<feature type="domain" description="DUF2344" evidence="1">
    <location>
        <begin position="3"/>
        <end position="177"/>
    </location>
</feature>
<gene>
    <name evidence="2" type="ORF">VRLFYP33_01083</name>
</gene>
<protein>
    <recommendedName>
        <fullName evidence="1">DUF2344 domain-containing protein</fullName>
    </recommendedName>
</protein>
<proteinExistence type="predicted"/>
<organism evidence="2">
    <name type="scientific">Veillonella ratti</name>
    <dbReference type="NCBI Taxonomy" id="103892"/>
    <lineage>
        <taxon>Bacteria</taxon>
        <taxon>Bacillati</taxon>
        <taxon>Bacillota</taxon>
        <taxon>Negativicutes</taxon>
        <taxon>Veillonellales</taxon>
        <taxon>Veillonellaceae</taxon>
        <taxon>Veillonella</taxon>
    </lineage>
</organism>